<dbReference type="GO" id="GO:0005886">
    <property type="term" value="C:plasma membrane"/>
    <property type="evidence" value="ECO:0007669"/>
    <property type="project" value="UniProtKB-SubCell"/>
</dbReference>
<dbReference type="InterPro" id="IPR001851">
    <property type="entry name" value="ABC_transp_permease"/>
</dbReference>
<comment type="caution">
    <text evidence="7">The sequence shown here is derived from an EMBL/GenBank/DDBJ whole genome shotgun (WGS) entry which is preliminary data.</text>
</comment>
<feature type="transmembrane region" description="Helical" evidence="6">
    <location>
        <begin position="162"/>
        <end position="181"/>
    </location>
</feature>
<dbReference type="GO" id="GO:0022857">
    <property type="term" value="F:transmembrane transporter activity"/>
    <property type="evidence" value="ECO:0007669"/>
    <property type="project" value="InterPro"/>
</dbReference>
<evidence type="ECO:0000256" key="4">
    <source>
        <dbReference type="ARBA" id="ARBA00022989"/>
    </source>
</evidence>
<evidence type="ECO:0000256" key="3">
    <source>
        <dbReference type="ARBA" id="ARBA00022692"/>
    </source>
</evidence>
<dbReference type="PANTHER" id="PTHR47089:SF1">
    <property type="entry name" value="GUANOSINE ABC TRANSPORTER PERMEASE PROTEIN NUPP"/>
    <property type="match status" value="1"/>
</dbReference>
<dbReference type="Proteomes" id="UP000632740">
    <property type="component" value="Unassembled WGS sequence"/>
</dbReference>
<gene>
    <name evidence="7" type="ORF">Cch01nite_34650</name>
</gene>
<keyword evidence="4 6" id="KW-1133">Transmembrane helix</keyword>
<keyword evidence="3 6" id="KW-0812">Transmembrane</keyword>
<evidence type="ECO:0000256" key="2">
    <source>
        <dbReference type="ARBA" id="ARBA00022475"/>
    </source>
</evidence>
<dbReference type="Pfam" id="PF02653">
    <property type="entry name" value="BPD_transp_2"/>
    <property type="match status" value="1"/>
</dbReference>
<dbReference type="AlphaFoldDB" id="A0A919P705"/>
<dbReference type="CDD" id="cd06580">
    <property type="entry name" value="TM_PBP1_transp_TpRbsC_like"/>
    <property type="match status" value="1"/>
</dbReference>
<keyword evidence="5 6" id="KW-0472">Membrane</keyword>
<proteinExistence type="predicted"/>
<keyword evidence="8" id="KW-1185">Reference proteome</keyword>
<protein>
    <submittedName>
        <fullName evidence="7">ABC transporter permease</fullName>
    </submittedName>
</protein>
<feature type="transmembrane region" description="Helical" evidence="6">
    <location>
        <begin position="71"/>
        <end position="92"/>
    </location>
</feature>
<feature type="transmembrane region" description="Helical" evidence="6">
    <location>
        <begin position="28"/>
        <end position="51"/>
    </location>
</feature>
<evidence type="ECO:0000313" key="7">
    <source>
        <dbReference type="EMBL" id="GIG22741.1"/>
    </source>
</evidence>
<sequence length="360" mass="36889">MSVLEKDPPKVVEPARATASGQPFWRRLLFVVAAYLLCLAVFAAFAATQGADPASIFTTMLQSSVLDWGTLQQTLVRSVPIVLAALACTIPARAGLVNVGGEGQIIMGSVAAVGVGLALGQAVGGPVAWLAIVAGAAVAGAVWCGICGFLRVRLNASESVTTLFFNFIAADVMLYVIYQVWREGDATSLPQSEPLTSDQLLPAVGGLQLTLAVPFMVLVVVGVWALLKYTSWGFRLTVAGGNPTAALRSGLPVRRILLGSMLAGGALAGIGGALNVMGAEGALRPGMTATFGYVAFLANFLGGSRPFPVLGAAVLFSAIANSGNGLQLSEGLNGSAVNVLLGLIVLTMLVVSGRTKEAFS</sequence>
<evidence type="ECO:0000256" key="5">
    <source>
        <dbReference type="ARBA" id="ARBA00023136"/>
    </source>
</evidence>
<accession>A0A919P705</accession>
<reference evidence="7" key="1">
    <citation type="submission" date="2021-01" db="EMBL/GenBank/DDBJ databases">
        <title>Whole genome shotgun sequence of Cellulomonas chitinilytica NBRC 110799.</title>
        <authorList>
            <person name="Komaki H."/>
            <person name="Tamura T."/>
        </authorList>
    </citation>
    <scope>NUCLEOTIDE SEQUENCE</scope>
    <source>
        <strain evidence="7">NBRC 110799</strain>
    </source>
</reference>
<dbReference type="RefSeq" id="WP_203757759.1">
    <property type="nucleotide sequence ID" value="NZ_BONK01000013.1"/>
</dbReference>
<dbReference type="EMBL" id="BONK01000013">
    <property type="protein sequence ID" value="GIG22741.1"/>
    <property type="molecule type" value="Genomic_DNA"/>
</dbReference>
<name>A0A919P705_9CELL</name>
<feature type="transmembrane region" description="Helical" evidence="6">
    <location>
        <begin position="104"/>
        <end position="123"/>
    </location>
</feature>
<feature type="transmembrane region" description="Helical" evidence="6">
    <location>
        <begin position="256"/>
        <end position="276"/>
    </location>
</feature>
<evidence type="ECO:0000313" key="8">
    <source>
        <dbReference type="Proteomes" id="UP000632740"/>
    </source>
</evidence>
<organism evidence="7 8">
    <name type="scientific">Cellulomonas chitinilytica</name>
    <dbReference type="NCBI Taxonomy" id="398759"/>
    <lineage>
        <taxon>Bacteria</taxon>
        <taxon>Bacillati</taxon>
        <taxon>Actinomycetota</taxon>
        <taxon>Actinomycetes</taxon>
        <taxon>Micrococcales</taxon>
        <taxon>Cellulomonadaceae</taxon>
        <taxon>Cellulomonas</taxon>
    </lineage>
</organism>
<evidence type="ECO:0000256" key="1">
    <source>
        <dbReference type="ARBA" id="ARBA00004651"/>
    </source>
</evidence>
<feature type="transmembrane region" description="Helical" evidence="6">
    <location>
        <begin position="332"/>
        <end position="351"/>
    </location>
</feature>
<comment type="subcellular location">
    <subcellularLocation>
        <location evidence="1">Cell membrane</location>
        <topology evidence="1">Multi-pass membrane protein</topology>
    </subcellularLocation>
</comment>
<evidence type="ECO:0000256" key="6">
    <source>
        <dbReference type="SAM" id="Phobius"/>
    </source>
</evidence>
<feature type="transmembrane region" description="Helical" evidence="6">
    <location>
        <begin position="201"/>
        <end position="227"/>
    </location>
</feature>
<keyword evidence="2" id="KW-1003">Cell membrane</keyword>
<dbReference type="PANTHER" id="PTHR47089">
    <property type="entry name" value="ABC TRANSPORTER, PERMEASE PROTEIN"/>
    <property type="match status" value="1"/>
</dbReference>
<feature type="transmembrane region" description="Helical" evidence="6">
    <location>
        <begin position="129"/>
        <end position="150"/>
    </location>
</feature>